<dbReference type="AlphaFoldDB" id="A0A9W9AC86"/>
<evidence type="ECO:0000256" key="1">
    <source>
        <dbReference type="SAM" id="MobiDB-lite"/>
    </source>
</evidence>
<protein>
    <recommendedName>
        <fullName evidence="2">DUF6699 domain-containing protein</fullName>
    </recommendedName>
</protein>
<organism evidence="3 4">
    <name type="scientific">Lentinula aciculospora</name>
    <dbReference type="NCBI Taxonomy" id="153920"/>
    <lineage>
        <taxon>Eukaryota</taxon>
        <taxon>Fungi</taxon>
        <taxon>Dikarya</taxon>
        <taxon>Basidiomycota</taxon>
        <taxon>Agaricomycotina</taxon>
        <taxon>Agaricomycetes</taxon>
        <taxon>Agaricomycetidae</taxon>
        <taxon>Agaricales</taxon>
        <taxon>Marasmiineae</taxon>
        <taxon>Omphalotaceae</taxon>
        <taxon>Lentinula</taxon>
    </lineage>
</organism>
<dbReference type="Proteomes" id="UP001150266">
    <property type="component" value="Unassembled WGS sequence"/>
</dbReference>
<dbReference type="Pfam" id="PF20415">
    <property type="entry name" value="DUF6699"/>
    <property type="match status" value="1"/>
</dbReference>
<sequence>MTPLPSQYPMLAPQYQYPTSHPPEADDLPSLIPDSYNEEVHNSPIVTPNQTHEGFPLLPPGPVPPYGYVATPISAVPVLVSPSPGRRRKRRVSTLDPLQAARISDITIPIMHMARWRAAGRPAHWRPGYKPSALTRMGRCFAKPICISSIHELHPLISYKFPRHFPLLLDLRCPHTTTVFHNPERHSNMIDFHQLATNPPTHEMQLYHPLLPWYVDIRASTPSGITIGDILNQLCNSLETSIVQADFYNRALTSDNREQILNAYHLRNAKGSAMCRVDFLCSQFLFRGLTRTREGWLIRTSSLH</sequence>
<comment type="caution">
    <text evidence="3">The sequence shown here is derived from an EMBL/GenBank/DDBJ whole genome shotgun (WGS) entry which is preliminary data.</text>
</comment>
<evidence type="ECO:0000313" key="4">
    <source>
        <dbReference type="Proteomes" id="UP001150266"/>
    </source>
</evidence>
<dbReference type="OrthoDB" id="3265169at2759"/>
<reference evidence="3" key="1">
    <citation type="submission" date="2022-08" db="EMBL/GenBank/DDBJ databases">
        <title>A Global Phylogenomic Analysis of the Shiitake Genus Lentinula.</title>
        <authorList>
            <consortium name="DOE Joint Genome Institute"/>
            <person name="Sierra-Patev S."/>
            <person name="Min B."/>
            <person name="Naranjo-Ortiz M."/>
            <person name="Looney B."/>
            <person name="Konkel Z."/>
            <person name="Slot J.C."/>
            <person name="Sakamoto Y."/>
            <person name="Steenwyk J.L."/>
            <person name="Rokas A."/>
            <person name="Carro J."/>
            <person name="Camarero S."/>
            <person name="Ferreira P."/>
            <person name="Molpeceres G."/>
            <person name="Ruiz-Duenas F.J."/>
            <person name="Serrano A."/>
            <person name="Henrissat B."/>
            <person name="Drula E."/>
            <person name="Hughes K.W."/>
            <person name="Mata J.L."/>
            <person name="Ishikawa N.K."/>
            <person name="Vargas-Isla R."/>
            <person name="Ushijima S."/>
            <person name="Smith C.A."/>
            <person name="Ahrendt S."/>
            <person name="Andreopoulos W."/>
            <person name="He G."/>
            <person name="Labutti K."/>
            <person name="Lipzen A."/>
            <person name="Ng V."/>
            <person name="Riley R."/>
            <person name="Sandor L."/>
            <person name="Barry K."/>
            <person name="Martinez A.T."/>
            <person name="Xiao Y."/>
            <person name="Gibbons J.G."/>
            <person name="Terashima K."/>
            <person name="Grigoriev I.V."/>
            <person name="Hibbett D.S."/>
        </authorList>
    </citation>
    <scope>NUCLEOTIDE SEQUENCE</scope>
    <source>
        <strain evidence="3">JLM2183</strain>
    </source>
</reference>
<feature type="domain" description="DUF6699" evidence="2">
    <location>
        <begin position="168"/>
        <end position="294"/>
    </location>
</feature>
<dbReference type="InterPro" id="IPR046522">
    <property type="entry name" value="DUF6699"/>
</dbReference>
<gene>
    <name evidence="3" type="ORF">J3R30DRAFT_2755930</name>
</gene>
<proteinExistence type="predicted"/>
<evidence type="ECO:0000313" key="3">
    <source>
        <dbReference type="EMBL" id="KAJ4479392.1"/>
    </source>
</evidence>
<feature type="region of interest" description="Disordered" evidence="1">
    <location>
        <begin position="1"/>
        <end position="26"/>
    </location>
</feature>
<evidence type="ECO:0000259" key="2">
    <source>
        <dbReference type="Pfam" id="PF20415"/>
    </source>
</evidence>
<keyword evidence="4" id="KW-1185">Reference proteome</keyword>
<accession>A0A9W9AC86</accession>
<name>A0A9W9AC86_9AGAR</name>
<dbReference type="EMBL" id="JAOTPV010000008">
    <property type="protein sequence ID" value="KAJ4479392.1"/>
    <property type="molecule type" value="Genomic_DNA"/>
</dbReference>